<protein>
    <recommendedName>
        <fullName evidence="3">Alpha/beta-hydrolase</fullName>
    </recommendedName>
</protein>
<accession>A0A9P4QIT7</accession>
<evidence type="ECO:0000313" key="1">
    <source>
        <dbReference type="EMBL" id="KAF2725527.1"/>
    </source>
</evidence>
<name>A0A9P4QIT7_9PEZI</name>
<keyword evidence="2" id="KW-1185">Reference proteome</keyword>
<sequence length="282" mass="30086">MVGATNAKYFGSDPCSIKPISDALQIPVIALNRPGYAGTTALLIPTNTGSDTHYQNEARWLVETALLAIWPAYSEKSNTANSITLLARSAGCGPTLIAASLYSQLSHTLFPFKGSMLSGFGSKVVFVPPKTGITPGPPYDPMTGSPLGVSWDHAVKATFVLGEHDHEAAAGLLETANEPGYISETVDFITQWPAYWRQLAGQITVPILSVVGSGDRMLECTPETVHEFESAFTSAKGKKEFRLIEGASHCPELGIGWEGACVNHIGFALECAALYSITHKSK</sequence>
<gene>
    <name evidence="1" type="ORF">K431DRAFT_290649</name>
</gene>
<evidence type="ECO:0008006" key="3">
    <source>
        <dbReference type="Google" id="ProtNLM"/>
    </source>
</evidence>
<dbReference type="OrthoDB" id="5371334at2759"/>
<dbReference type="SUPFAM" id="SSF53474">
    <property type="entry name" value="alpha/beta-Hydrolases"/>
    <property type="match status" value="1"/>
</dbReference>
<dbReference type="AlphaFoldDB" id="A0A9P4QIT7"/>
<evidence type="ECO:0000313" key="2">
    <source>
        <dbReference type="Proteomes" id="UP000799441"/>
    </source>
</evidence>
<reference evidence="1" key="1">
    <citation type="journal article" date="2020" name="Stud. Mycol.">
        <title>101 Dothideomycetes genomes: a test case for predicting lifestyles and emergence of pathogens.</title>
        <authorList>
            <person name="Haridas S."/>
            <person name="Albert R."/>
            <person name="Binder M."/>
            <person name="Bloem J."/>
            <person name="Labutti K."/>
            <person name="Salamov A."/>
            <person name="Andreopoulos B."/>
            <person name="Baker S."/>
            <person name="Barry K."/>
            <person name="Bills G."/>
            <person name="Bluhm B."/>
            <person name="Cannon C."/>
            <person name="Castanera R."/>
            <person name="Culley D."/>
            <person name="Daum C."/>
            <person name="Ezra D."/>
            <person name="Gonzalez J."/>
            <person name="Henrissat B."/>
            <person name="Kuo A."/>
            <person name="Liang C."/>
            <person name="Lipzen A."/>
            <person name="Lutzoni F."/>
            <person name="Magnuson J."/>
            <person name="Mondo S."/>
            <person name="Nolan M."/>
            <person name="Ohm R."/>
            <person name="Pangilinan J."/>
            <person name="Park H.-J."/>
            <person name="Ramirez L."/>
            <person name="Alfaro M."/>
            <person name="Sun H."/>
            <person name="Tritt A."/>
            <person name="Yoshinaga Y."/>
            <person name="Zwiers L.-H."/>
            <person name="Turgeon B."/>
            <person name="Goodwin S."/>
            <person name="Spatafora J."/>
            <person name="Crous P."/>
            <person name="Grigoriev I."/>
        </authorList>
    </citation>
    <scope>NUCLEOTIDE SEQUENCE</scope>
    <source>
        <strain evidence="1">CBS 116435</strain>
    </source>
</reference>
<dbReference type="EMBL" id="MU003767">
    <property type="protein sequence ID" value="KAF2725527.1"/>
    <property type="molecule type" value="Genomic_DNA"/>
</dbReference>
<proteinExistence type="predicted"/>
<comment type="caution">
    <text evidence="1">The sequence shown here is derived from an EMBL/GenBank/DDBJ whole genome shotgun (WGS) entry which is preliminary data.</text>
</comment>
<dbReference type="InterPro" id="IPR029058">
    <property type="entry name" value="AB_hydrolase_fold"/>
</dbReference>
<dbReference type="Gene3D" id="3.40.50.1820">
    <property type="entry name" value="alpha/beta hydrolase"/>
    <property type="match status" value="1"/>
</dbReference>
<organism evidence="1 2">
    <name type="scientific">Polychaeton citri CBS 116435</name>
    <dbReference type="NCBI Taxonomy" id="1314669"/>
    <lineage>
        <taxon>Eukaryota</taxon>
        <taxon>Fungi</taxon>
        <taxon>Dikarya</taxon>
        <taxon>Ascomycota</taxon>
        <taxon>Pezizomycotina</taxon>
        <taxon>Dothideomycetes</taxon>
        <taxon>Dothideomycetidae</taxon>
        <taxon>Capnodiales</taxon>
        <taxon>Capnodiaceae</taxon>
        <taxon>Polychaeton</taxon>
    </lineage>
</organism>
<dbReference type="Proteomes" id="UP000799441">
    <property type="component" value="Unassembled WGS sequence"/>
</dbReference>